<keyword evidence="2" id="KW-0575">Peroxidase</keyword>
<dbReference type="SUPFAM" id="SSF52833">
    <property type="entry name" value="Thioredoxin-like"/>
    <property type="match status" value="1"/>
</dbReference>
<dbReference type="EC" id="1.11.1.24" evidence="1"/>
<dbReference type="GO" id="GO:0045454">
    <property type="term" value="P:cell redox homeostasis"/>
    <property type="evidence" value="ECO:0007669"/>
    <property type="project" value="TreeGrafter"/>
</dbReference>
<keyword evidence="4" id="KW-0560">Oxidoreductase</keyword>
<evidence type="ECO:0000256" key="5">
    <source>
        <dbReference type="ARBA" id="ARBA00023157"/>
    </source>
</evidence>
<dbReference type="PANTHER" id="PTHR42801">
    <property type="entry name" value="THIOREDOXIN-DEPENDENT PEROXIDE REDUCTASE"/>
    <property type="match status" value="1"/>
</dbReference>
<dbReference type="InterPro" id="IPR013766">
    <property type="entry name" value="Thioredoxin_domain"/>
</dbReference>
<evidence type="ECO:0000256" key="9">
    <source>
        <dbReference type="ARBA" id="ARBA00049091"/>
    </source>
</evidence>
<sequence>MSRTEQILAGMESLRHSAPPDAMETIQDSIASIEASFDAKSTIQVGDAIPEFRLPNAVGKEMGRAELFSNGPVLIVFYRGEWCPFCNLALLGLQKHLGDFIAKGVTVVAISPELPNQSLTVVEKNKLKFQVLSDIGNQFARKLGLVWKQPETLRPLFEQLGFDLKTRNGDDSFEVPIPATLLVDRNGIVKNAYINPNYQKRLETEVALAWVDELGDDCI</sequence>
<evidence type="ECO:0000313" key="11">
    <source>
        <dbReference type="EMBL" id="KAK0619063.1"/>
    </source>
</evidence>
<dbReference type="InterPro" id="IPR036249">
    <property type="entry name" value="Thioredoxin-like_sf"/>
</dbReference>
<feature type="domain" description="Thioredoxin" evidence="10">
    <location>
        <begin position="43"/>
        <end position="216"/>
    </location>
</feature>
<evidence type="ECO:0000256" key="2">
    <source>
        <dbReference type="ARBA" id="ARBA00022559"/>
    </source>
</evidence>
<evidence type="ECO:0000256" key="6">
    <source>
        <dbReference type="ARBA" id="ARBA00023284"/>
    </source>
</evidence>
<accession>A0AA39WP82</accession>
<keyword evidence="12" id="KW-1185">Reference proteome</keyword>
<comment type="similarity">
    <text evidence="8">Belongs to the peroxiredoxin family. BCP/PrxQ subfamily.</text>
</comment>
<evidence type="ECO:0000313" key="12">
    <source>
        <dbReference type="Proteomes" id="UP001175000"/>
    </source>
</evidence>
<evidence type="ECO:0000256" key="4">
    <source>
        <dbReference type="ARBA" id="ARBA00023002"/>
    </source>
</evidence>
<dbReference type="InterPro" id="IPR000866">
    <property type="entry name" value="AhpC/TSA"/>
</dbReference>
<dbReference type="Proteomes" id="UP001175000">
    <property type="component" value="Unassembled WGS sequence"/>
</dbReference>
<reference evidence="11" key="1">
    <citation type="submission" date="2023-06" db="EMBL/GenBank/DDBJ databases">
        <title>Genome-scale phylogeny and comparative genomics of the fungal order Sordariales.</title>
        <authorList>
            <consortium name="Lawrence Berkeley National Laboratory"/>
            <person name="Hensen N."/>
            <person name="Bonometti L."/>
            <person name="Westerberg I."/>
            <person name="Brannstrom I.O."/>
            <person name="Guillou S."/>
            <person name="Cros-Aarteil S."/>
            <person name="Calhoun S."/>
            <person name="Haridas S."/>
            <person name="Kuo A."/>
            <person name="Mondo S."/>
            <person name="Pangilinan J."/>
            <person name="Riley R."/>
            <person name="Labutti K."/>
            <person name="Andreopoulos B."/>
            <person name="Lipzen A."/>
            <person name="Chen C."/>
            <person name="Yanf M."/>
            <person name="Daum C."/>
            <person name="Ng V."/>
            <person name="Clum A."/>
            <person name="Steindorff A."/>
            <person name="Ohm R."/>
            <person name="Martin F."/>
            <person name="Silar P."/>
            <person name="Natvig D."/>
            <person name="Lalanne C."/>
            <person name="Gautier V."/>
            <person name="Ament-Velasquez S.L."/>
            <person name="Kruys A."/>
            <person name="Hutchinson M.I."/>
            <person name="Powell A.J."/>
            <person name="Barry K."/>
            <person name="Miller A.N."/>
            <person name="Grigoriev I.V."/>
            <person name="Debuchy R."/>
            <person name="Gladieux P."/>
            <person name="Thoren M.H."/>
            <person name="Johannesson H."/>
        </authorList>
    </citation>
    <scope>NUCLEOTIDE SEQUENCE</scope>
    <source>
        <strain evidence="11">CBS 606.72</strain>
    </source>
</reference>
<name>A0AA39WP82_9PEZI</name>
<dbReference type="AlphaFoldDB" id="A0AA39WP82"/>
<keyword evidence="3" id="KW-0049">Antioxidant</keyword>
<keyword evidence="6" id="KW-0676">Redox-active center</keyword>
<comment type="caution">
    <text evidence="11">The sequence shown here is derived from an EMBL/GenBank/DDBJ whole genome shotgun (WGS) entry which is preliminary data.</text>
</comment>
<dbReference type="Gene3D" id="3.40.30.10">
    <property type="entry name" value="Glutaredoxin"/>
    <property type="match status" value="1"/>
</dbReference>
<evidence type="ECO:0000256" key="8">
    <source>
        <dbReference type="ARBA" id="ARBA00038489"/>
    </source>
</evidence>
<dbReference type="CDD" id="cd02970">
    <property type="entry name" value="PRX_like2"/>
    <property type="match status" value="1"/>
</dbReference>
<gene>
    <name evidence="11" type="ORF">B0T14DRAFT_518491</name>
</gene>
<keyword evidence="5" id="KW-1015">Disulfide bond</keyword>
<evidence type="ECO:0000256" key="7">
    <source>
        <dbReference type="ARBA" id="ARBA00032824"/>
    </source>
</evidence>
<dbReference type="PROSITE" id="PS51352">
    <property type="entry name" value="THIOREDOXIN_2"/>
    <property type="match status" value="1"/>
</dbReference>
<evidence type="ECO:0000259" key="10">
    <source>
        <dbReference type="PROSITE" id="PS51352"/>
    </source>
</evidence>
<dbReference type="GO" id="GO:0008379">
    <property type="term" value="F:thioredoxin peroxidase activity"/>
    <property type="evidence" value="ECO:0007669"/>
    <property type="project" value="TreeGrafter"/>
</dbReference>
<dbReference type="PANTHER" id="PTHR42801:SF7">
    <property type="entry name" value="SLL1159 PROTEIN"/>
    <property type="match status" value="1"/>
</dbReference>
<comment type="catalytic activity">
    <reaction evidence="9">
        <text>a hydroperoxide + [thioredoxin]-dithiol = an alcohol + [thioredoxin]-disulfide + H2O</text>
        <dbReference type="Rhea" id="RHEA:62620"/>
        <dbReference type="Rhea" id="RHEA-COMP:10698"/>
        <dbReference type="Rhea" id="RHEA-COMP:10700"/>
        <dbReference type="ChEBI" id="CHEBI:15377"/>
        <dbReference type="ChEBI" id="CHEBI:29950"/>
        <dbReference type="ChEBI" id="CHEBI:30879"/>
        <dbReference type="ChEBI" id="CHEBI:35924"/>
        <dbReference type="ChEBI" id="CHEBI:50058"/>
        <dbReference type="EC" id="1.11.1.24"/>
    </reaction>
</comment>
<dbReference type="Pfam" id="PF00578">
    <property type="entry name" value="AhpC-TSA"/>
    <property type="match status" value="1"/>
</dbReference>
<dbReference type="GO" id="GO:0034599">
    <property type="term" value="P:cellular response to oxidative stress"/>
    <property type="evidence" value="ECO:0007669"/>
    <property type="project" value="TreeGrafter"/>
</dbReference>
<dbReference type="EMBL" id="JAULSU010000004">
    <property type="protein sequence ID" value="KAK0619063.1"/>
    <property type="molecule type" value="Genomic_DNA"/>
</dbReference>
<organism evidence="11 12">
    <name type="scientific">Immersiella caudata</name>
    <dbReference type="NCBI Taxonomy" id="314043"/>
    <lineage>
        <taxon>Eukaryota</taxon>
        <taxon>Fungi</taxon>
        <taxon>Dikarya</taxon>
        <taxon>Ascomycota</taxon>
        <taxon>Pezizomycotina</taxon>
        <taxon>Sordariomycetes</taxon>
        <taxon>Sordariomycetidae</taxon>
        <taxon>Sordariales</taxon>
        <taxon>Lasiosphaeriaceae</taxon>
        <taxon>Immersiella</taxon>
    </lineage>
</organism>
<dbReference type="InterPro" id="IPR050924">
    <property type="entry name" value="Peroxiredoxin_BCP/PrxQ"/>
</dbReference>
<dbReference type="GO" id="GO:0005737">
    <property type="term" value="C:cytoplasm"/>
    <property type="evidence" value="ECO:0007669"/>
    <property type="project" value="TreeGrafter"/>
</dbReference>
<evidence type="ECO:0000256" key="1">
    <source>
        <dbReference type="ARBA" id="ARBA00013017"/>
    </source>
</evidence>
<protein>
    <recommendedName>
        <fullName evidence="1">thioredoxin-dependent peroxiredoxin</fullName>
        <ecNumber evidence="1">1.11.1.24</ecNumber>
    </recommendedName>
    <alternativeName>
        <fullName evidence="7">Thioredoxin peroxidase</fullName>
    </alternativeName>
</protein>
<proteinExistence type="inferred from homology"/>
<evidence type="ECO:0000256" key="3">
    <source>
        <dbReference type="ARBA" id="ARBA00022862"/>
    </source>
</evidence>